<dbReference type="GO" id="GO:0030286">
    <property type="term" value="C:dynein complex"/>
    <property type="evidence" value="ECO:0007669"/>
    <property type="project" value="InterPro"/>
</dbReference>
<dbReference type="Gene3D" id="1.20.58.1120">
    <property type="match status" value="1"/>
</dbReference>
<dbReference type="GO" id="GO:0006281">
    <property type="term" value="P:DNA repair"/>
    <property type="evidence" value="ECO:0007669"/>
    <property type="project" value="UniProtKB-ARBA"/>
</dbReference>
<keyword evidence="4" id="KW-0238">DNA-binding</keyword>
<comment type="subcellular location">
    <subcellularLocation>
        <location evidence="1">Nucleus</location>
    </subcellularLocation>
</comment>
<dbReference type="PROSITE" id="PS50222">
    <property type="entry name" value="EF_HAND_2"/>
    <property type="match status" value="2"/>
</dbReference>
<dbReference type="SMART" id="SM00054">
    <property type="entry name" value="EFh"/>
    <property type="match status" value="2"/>
</dbReference>
<dbReference type="GO" id="GO:0007018">
    <property type="term" value="P:microtubule-based movement"/>
    <property type="evidence" value="ECO:0007669"/>
    <property type="project" value="InterPro"/>
</dbReference>
<dbReference type="Gene3D" id="1.20.140.100">
    <property type="entry name" value="Dynein heavy chain, N-terminal domain 2"/>
    <property type="match status" value="1"/>
</dbReference>
<dbReference type="InterPro" id="IPR026983">
    <property type="entry name" value="DHC"/>
</dbReference>
<dbReference type="Pfam" id="PF12775">
    <property type="entry name" value="AAA_7"/>
    <property type="match status" value="1"/>
</dbReference>
<feature type="compositionally biased region" description="Low complexity" evidence="7">
    <location>
        <begin position="100"/>
        <end position="114"/>
    </location>
</feature>
<dbReference type="InterPro" id="IPR001471">
    <property type="entry name" value="AP2/ERF_dom"/>
</dbReference>
<feature type="region of interest" description="Disordered" evidence="7">
    <location>
        <begin position="60"/>
        <end position="138"/>
    </location>
</feature>
<evidence type="ECO:0000313" key="10">
    <source>
        <dbReference type="Proteomes" id="UP000570595"/>
    </source>
</evidence>
<dbReference type="InterPro" id="IPR035699">
    <property type="entry name" value="AAA_6"/>
</dbReference>
<feature type="compositionally biased region" description="Basic and acidic residues" evidence="7">
    <location>
        <begin position="950"/>
        <end position="964"/>
    </location>
</feature>
<dbReference type="InterPro" id="IPR042228">
    <property type="entry name" value="Dynein_linker_3"/>
</dbReference>
<dbReference type="PROSITE" id="PS00018">
    <property type="entry name" value="EF_HAND_1"/>
    <property type="match status" value="2"/>
</dbReference>
<comment type="caution">
    <text evidence="9">The sequence shown here is derived from an EMBL/GenBank/DDBJ whole genome shotgun (WGS) entry which is preliminary data.</text>
</comment>
<dbReference type="Pfam" id="PF13405">
    <property type="entry name" value="EF-hand_6"/>
    <property type="match status" value="1"/>
</dbReference>
<keyword evidence="5" id="KW-0804">Transcription</keyword>
<sequence length="4705" mass="516536">MTGSPSRKSRAVAGRYPRFELRDDHKAELKEAFDVFDNDGTGTIDVRDLRVALRALGFEPEKDELKRLVGKHTRHPVPRPATVGEESTTGDKEPEKPRSRQQQQRDPSTQPTPQDAEESKPQEGEGEEATVPEPTSTLDFHEFLEIMLEKMTEKDSKDEVEKAYEMFRGESGKVSYDDLKAVAEELGDRIAEEELREMITEADLDGDGLISQEEFIRIILKPVRQWLASDGDEEEEEEEQDIELVTIEKIINRAARGLRRWCVEDEGEKKVRSLLEVIWTTSMNYIKRQVVLGKMIALPTLGTLFTREGVPCIAFAERLILDYGLTYLPGESYCLGLVGPATRIAFGVVAELSGRKGGDTVTAAMAEEGLKRIFREAAEAMSMYRTDVTMVLESIGRVVSRNKVVGFQPFVEYGAESARGGSALRSPITLKGLERYHRARQRSARGLELEDGKGIASHGGAGGLYSGLVSPSKALVPALDLRRSFRARRYTNPQGASTQRSHRTEFSDIVDLSSRTPGAPSTQVEGHSMDSSIVARIGSNYTPLSRRMPARSGEGLAWIPVEASMLGQRFMPLDAPSTESGGEGRLARQRRPLVFGSRKLRRAMKDLGHSQESLLENFNRYDSYLHSAALEACISPVDAGSLGRIESKICNGSWYGSMGVHERESIKSALEELRAEIMAQYEEAVRRAVVDYLHMDLRMRERCRVSFVPVVRPAWGTKAYYGIGGRVGGPPAEWEVSVAGALDSMQSPLRSLHVPFAALLSLQRLWAESYAAVTLNDLAGKEPVRVETFLDYQSSRRDESRRVLKDVWMSAVIDIISHDRTLMTLLEDEGSDDETKRRKLGVITAVLSSHLRRLVEVSAGEFIKYVLQHTSPLCGGVAVVTPERAAWELHACQRDLCGTVGGPLPIPRAFLELRLIAEGSAIAFTTELDKVPRRLAKILPSMVSAVRGLPRPERKLPMKPKESSEADSEGESTNDQSEDAPMVEEVGELWYVDEEEPLILAGMRAIEESVTVCAENAEGIARLYEGYVDLLTEEDRAPQFMVRVLDTSDRGAFARKIRDLTSVEASLLDHCPSVLDLQLFRIDSGRLHDSLVAAARAGKEAMREAVVERNKERCIHVLKRLEELAVKLRKPASTEAQLAALERTLGGLKKEGFLAMFEEFQECLRWQDVLSDLDLIVGPEELSLVYETAVWLRKIERLCSEREDGLLKEREVLEEKFSATRRKFEAQLEGVCNAVDRVEELGTLRLAEENLGRVAAAREKVDGAVREAARVNEKEVDLGYPVSPFEQLKQAVAGLEACEKLWGLAFEFNRDHQQWTRGPLFYQEPKLIDEASSRMLNLASQLEELFAEDTPPRGVVAAMKSQLEEFRESLPLIRVLCWKGLAARHWEEISDVVGFHMEPDPTFTLSRILDMDVGKHVSALMAIGERAAVESRIAETLKELKRQAAEPTLKATRFGWTSSFVLSPDSVRAVRGALADHLLRLDGEIMKVAGATEVPGLSELRGRRERTLAVGGIIDMWVETEREWKALRYVLDGKGADAGLPGFEDEHFQCFGEVDERWRELMMRVHDSPLTVEDLLKSGNTVADKLRFVSRKLELLSPALGKYMEAKRHQCPRLFFLYGDSEMLNWLGSRSEDPTMGQHAWKLFGGAERLWVDEGRVLGMEAAGGSKLEFEERVEDNGDVADFVRCLQNAMQSAIRSVVLRVYRGKAVAQLGEDIPGEPLQVVECSSEVSWAAHIEGLLRAEELEPLRDYCGRLAEALGAVVASIRNGTASPAGQQRRLESLAVMTVQHHDVVERLCGAGEGRVFFWQSQLKYSIDEEGRAWVETLGFRQPYCYEYIGERGRMVMTPTTLRGYHTMFLSLRSFHGTMIDDRPGSGKGALVRDLSRALGRPLLELVCSERMSFSLIERVLKGMAGGGALCLVKDADKLTGEVLPGLFDTLHRICSTVSCGESELVCSGRSLPLMTTFGYFLTVRDQRSFAQWRRKTCHLLRPLSRVEPDIQTVAGIGLRMAGYSRPWELSRGLSIVLRASEHLMGSGESRSCCVALLKRILERLPSQEKASMGLQGEVVRALEDVLLPRLRNAGDAELVKSLARELLAGSPVECSAVVAEPDVSQHSFDSKAVKLSDMLANRRGVFVTGPPCSGKSTMIAAAAALSGLSSSAVFTVCAGAYCAQEILGSSVWGSGLVTSLLRDHDEGPVWIVLDGCPVSAVEGLALLLENGSHALQSGDRIRVNPGARVLFEVPDLGLLSPALVGRCAVVALGDELTWAMVLDGWCPEGGDTDVVAEVREGVRRFVLGLEAAQSAENGGMLDEIPLGLVAKNSCKLAWALLPEARNSASAVAAGQQRSAAPFDGFVQRTVMYAAVWSVCSFLGRALEDWHRVERVIRNIAARDCLGAERSDCHLAMPSEGSLFDYIPVMDASGWLACRSQLNGGCRLLLLPTAPQAGALALLPRLAASSERMCVVLRGPRGCGKSTIISSLAERPFESRYRDRLMIMTTAATGSNDIQKCLEEGVVKRTRDTFGSAGGEGTMVVIEDLHLAKQVEGVQPAVEFLRGVVMTRGWLDRSAWRRVKVEGNVHWVVSMTSPLNGGSAGQSQGFGPHSRLLKDAITIGLPSVSNASMEAIYSEVISRVFLRGSGESTATLRGSTGLESISNVIRVYREQTGPLSTSMWRYELGRTLEACSLGEGQALIREIRDDILCGADGTTDVLEGMLPEQEDITAVVEGKLETFRSVTDLLEYLRRKLAGTAMSSFALWPDMVRTIAGLSCVLTRANGHVTLLGEQPGIVGKAVVVRLTCFLAGVQLQELDASDLAENVCLEETAAVCSTEVVVMIRNSNALTNGALQSISRLTSMGRTSRSTGSDHGGQGEARAGNVHVVLCVETAESGLLEAWARRFPEILKTCVRLRQKTWTQDIRRIVLRAKLEAVAGQFDELHIGKMIDAFLAVAEDDRHLMTLLECFSRLFLRRKNTLEEMLTGAQDCCDRLECIVQWIEGTRELFAGGLQPHALGLLTDRIHAVEGSVDTAVAADAAENAWPSLEAAEAERAPSEDALAGPRGGLDRANRLTEVLESARTAVWEPQRSFAEANLVSLAGDALLSALLLTSLDGDGAASRVHGMESCKVLMERLGIPYDQDYSLARFTSREINGVRRENPMYSGLLRAAVVEYMVKTGAERVVSATSRDLQATLNQGVASGADILVTNIGERVGSVVQELRSLSTLAEEGGDGTTASRVYIVIDRASRPVDVAGCVGDGISAVDFSLDNAAICSWLLHAVVEQSAQPRREKPEAKKAASASRLTELRGALPRMVLASDETLYDEEETVTRMCEICEEITQAHQQLAEESVVEVRVSTESYGRYEWLVRGLAAVYGVVRLMPRLSADYWIPPGTFVTWCKEGLGDRAGGPDGDGANAEQLKLCISHILRMLLLACDKRDHLVLALAVTLALESLSGPQSDVYHQCLKFLCGESTESCGESRESLPEDLKEPSEWLTEAIWRNFNHLERLGGPLLNITASLCKDPARWNCVRCSGCDWPCQLSDVEKAVVLVALDSDCLSAHLQSLVSKEWDLALPFTRRDLLLQLTRLPPRVYPITVLYGIAARLQYSMDIVQRILDIPPERVMEVMSLASIEESRLEGVVTEAASSGRVVFLRDADYGVKALLAICEALRKLSSGVESKIAEGFRIILTVDDASVLPSQVLEHSVKVSVADGWVTDAVGECLSTREASRGCRRRELDRLVDFHLAVTDPGMNAVARYCHPLTEADLRVAGELLLSTGPSTETEIRQMDYLIKDIVYGSGDRMPDDEDGCLSSSYKAASVPARVSITAGVEHESPGARSSFPNVRRRWGEREGKRLATLLGIDKRRIVDPVHSSSQLGPDLPALAEGLRRGYPDRRLDGSIFDHILHAECEDFDCALAEISVDNHGWTEEQRSLQIRLMSAQERFLRQWIESGPPREWALGLLSRPGRLLIAVLAAARCDVGQGELVWRLSAASADTSPTSAEGGTFLVITMRPQRPPPPPPPNHRTEIALLVDKAISVLQMTISALARERDILDDEWRRLGETQEHEGLSAVHAHTIPTEPSAETDHVPSIEDGAVSVSDLLPPAPQGNDPVSAAAAVAAIDFDSHAAISPMRAVAAAAAAQQLSSRGRGGRRSSGIPGVSWHSQTGRWVARWTGDDKKEHSKGFSAKRHGDAKALQMAVATRRAMHVRASDHSSPIGEDAAMTPPSEGSEANEEPAAKRSRDEGQLYETISALAQLASDPVLGHPGPPERLTTVEDCLALCDLGTLGSHPLTPEAEREVAEAVLPPLPSGAHASTDRPSGVQGVTWHPLNRTWATRWRESEGQQRSKSFAVSKYGDDGAFRLAIRLRKLLEDLGFVSPHLGRPSERGTPPPVASLPSTEAWIPSAMPVVAEEQASDHAAAMPHRGPGAKMRSGVPGVTWNETYQMWVARWREEPKGRENSRTFSVKQYGAHEALQMAIDYRRMMEDVGRVGDRVGCSISLLLCLVMSRLKANPRIKNDPVVNHLVNAAPFYDDTLVPDFAVENNTAILYTTLGTYRRKRDELPKRVRDLGRVKPPYRVNVLLCLVDIPAAEAGECLEALNLIAANTGLSLLLAWSSVEASRYVQTLYKYQGKEASIIRGVHRVAADDFMGRAREALTAVRGSATRTDVENLYKRFGTFAGIVSATKGEVMQIHGIGESKAQVLDRCFNEKF</sequence>
<dbReference type="Gene3D" id="1.10.287.2620">
    <property type="match status" value="1"/>
</dbReference>
<name>A0A7J6M6H8_PEROL</name>
<feature type="domain" description="EF-hand" evidence="8">
    <location>
        <begin position="24"/>
        <end position="59"/>
    </location>
</feature>
<feature type="region of interest" description="Disordered" evidence="7">
    <location>
        <begin position="4202"/>
        <end position="4236"/>
    </location>
</feature>
<gene>
    <name evidence="9" type="ORF">FOZ61_008886</name>
</gene>
<evidence type="ECO:0000259" key="8">
    <source>
        <dbReference type="PROSITE" id="PS50222"/>
    </source>
</evidence>
<feature type="compositionally biased region" description="Acidic residues" evidence="7">
    <location>
        <begin position="965"/>
        <end position="980"/>
    </location>
</feature>
<evidence type="ECO:0000256" key="4">
    <source>
        <dbReference type="ARBA" id="ARBA00023125"/>
    </source>
</evidence>
<dbReference type="Pfam" id="PF00847">
    <property type="entry name" value="AP2"/>
    <property type="match status" value="3"/>
</dbReference>
<dbReference type="Gene3D" id="3.40.50.300">
    <property type="entry name" value="P-loop containing nucleotide triphosphate hydrolases"/>
    <property type="match status" value="4"/>
</dbReference>
<dbReference type="Gene3D" id="1.20.5.2050">
    <property type="match status" value="3"/>
</dbReference>
<dbReference type="InterPro" id="IPR042222">
    <property type="entry name" value="Dynein_2_N"/>
</dbReference>
<dbReference type="InterPro" id="IPR013602">
    <property type="entry name" value="Dynein_heavy_linker"/>
</dbReference>
<dbReference type="GO" id="GO:0003677">
    <property type="term" value="F:DNA binding"/>
    <property type="evidence" value="ECO:0007669"/>
    <property type="project" value="UniProtKB-KW"/>
</dbReference>
<evidence type="ECO:0000256" key="6">
    <source>
        <dbReference type="ARBA" id="ARBA00023242"/>
    </source>
</evidence>
<feature type="domain" description="EF-hand" evidence="8">
    <location>
        <begin position="190"/>
        <end position="225"/>
    </location>
</feature>
<feature type="compositionally biased region" description="Basic and acidic residues" evidence="7">
    <location>
        <begin position="89"/>
        <end position="98"/>
    </location>
</feature>
<dbReference type="Pfam" id="PF03834">
    <property type="entry name" value="Rad10"/>
    <property type="match status" value="1"/>
</dbReference>
<dbReference type="SUPFAM" id="SSF47473">
    <property type="entry name" value="EF-hand"/>
    <property type="match status" value="1"/>
</dbReference>
<dbReference type="InterPro" id="IPR002048">
    <property type="entry name" value="EF_hand_dom"/>
</dbReference>
<evidence type="ECO:0000256" key="1">
    <source>
        <dbReference type="ARBA" id="ARBA00004123"/>
    </source>
</evidence>
<dbReference type="FunFam" id="1.10.238.10:FF:000001">
    <property type="entry name" value="Calmodulin 1"/>
    <property type="match status" value="1"/>
</dbReference>
<evidence type="ECO:0000256" key="7">
    <source>
        <dbReference type="SAM" id="MobiDB-lite"/>
    </source>
</evidence>
<evidence type="ECO:0000256" key="2">
    <source>
        <dbReference type="ARBA" id="ARBA00022837"/>
    </source>
</evidence>
<dbReference type="GO" id="GO:0005634">
    <property type="term" value="C:nucleus"/>
    <property type="evidence" value="ECO:0007669"/>
    <property type="project" value="UniProtKB-SubCell"/>
</dbReference>
<accession>A0A7J6M6H8</accession>
<protein>
    <recommendedName>
        <fullName evidence="8">EF-hand domain-containing protein</fullName>
    </recommendedName>
</protein>
<dbReference type="SUPFAM" id="SSF47781">
    <property type="entry name" value="RuvA domain 2-like"/>
    <property type="match status" value="1"/>
</dbReference>
<dbReference type="Gene3D" id="1.10.238.10">
    <property type="entry name" value="EF-hand"/>
    <property type="match status" value="2"/>
</dbReference>
<keyword evidence="3" id="KW-0805">Transcription regulation</keyword>
<dbReference type="Pfam" id="PF08393">
    <property type="entry name" value="DHC_N2"/>
    <property type="match status" value="1"/>
</dbReference>
<dbReference type="CDD" id="cd00051">
    <property type="entry name" value="EFh"/>
    <property type="match status" value="2"/>
</dbReference>
<dbReference type="SUPFAM" id="SSF52980">
    <property type="entry name" value="Restriction endonuclease-like"/>
    <property type="match status" value="1"/>
</dbReference>
<dbReference type="SUPFAM" id="SSF52540">
    <property type="entry name" value="P-loop containing nucleoside triphosphate hydrolases"/>
    <property type="match status" value="3"/>
</dbReference>
<dbReference type="Pfam" id="PF13499">
    <property type="entry name" value="EF-hand_7"/>
    <property type="match status" value="1"/>
</dbReference>
<dbReference type="PANTHER" id="PTHR45703">
    <property type="entry name" value="DYNEIN HEAVY CHAIN"/>
    <property type="match status" value="1"/>
</dbReference>
<dbReference type="GO" id="GO:0045505">
    <property type="term" value="F:dynein intermediate chain binding"/>
    <property type="evidence" value="ECO:0007669"/>
    <property type="project" value="InterPro"/>
</dbReference>
<dbReference type="InterPro" id="IPR018247">
    <property type="entry name" value="EF_Hand_1_Ca_BS"/>
</dbReference>
<dbReference type="InterPro" id="IPR047260">
    <property type="entry name" value="ERCC1-like_central_dom"/>
</dbReference>
<dbReference type="GO" id="GO:0005509">
    <property type="term" value="F:calcium ion binding"/>
    <property type="evidence" value="ECO:0007669"/>
    <property type="project" value="InterPro"/>
</dbReference>
<dbReference type="GO" id="GO:0003700">
    <property type="term" value="F:DNA-binding transcription factor activity"/>
    <property type="evidence" value="ECO:0007669"/>
    <property type="project" value="InterPro"/>
</dbReference>
<evidence type="ECO:0000256" key="3">
    <source>
        <dbReference type="ARBA" id="ARBA00023015"/>
    </source>
</evidence>
<keyword evidence="2" id="KW-0106">Calcium</keyword>
<dbReference type="PANTHER" id="PTHR45703:SF36">
    <property type="entry name" value="DYNEIN HEAVY CHAIN, CYTOPLASMIC"/>
    <property type="match status" value="1"/>
</dbReference>
<dbReference type="Pfam" id="PF12774">
    <property type="entry name" value="AAA_6"/>
    <property type="match status" value="1"/>
</dbReference>
<dbReference type="InterPro" id="IPR011992">
    <property type="entry name" value="EF-hand-dom_pair"/>
</dbReference>
<dbReference type="GO" id="GO:0005524">
    <property type="term" value="F:ATP binding"/>
    <property type="evidence" value="ECO:0007669"/>
    <property type="project" value="InterPro"/>
</dbReference>
<dbReference type="GO" id="GO:0051959">
    <property type="term" value="F:dynein light intermediate chain binding"/>
    <property type="evidence" value="ECO:0007669"/>
    <property type="project" value="InterPro"/>
</dbReference>
<dbReference type="OrthoDB" id="408888at2759"/>
<dbReference type="Gene3D" id="1.10.150.20">
    <property type="entry name" value="5' to 3' exonuclease, C-terminal subdomain"/>
    <property type="match status" value="1"/>
</dbReference>
<feature type="region of interest" description="Disordered" evidence="7">
    <location>
        <begin position="950"/>
        <end position="980"/>
    </location>
</feature>
<dbReference type="InterPro" id="IPR010994">
    <property type="entry name" value="RuvA_2-like"/>
</dbReference>
<dbReference type="InterPro" id="IPR011335">
    <property type="entry name" value="Restrct_endonuc-II-like"/>
</dbReference>
<dbReference type="Proteomes" id="UP000570595">
    <property type="component" value="Unassembled WGS sequence"/>
</dbReference>
<organism evidence="9 10">
    <name type="scientific">Perkinsus olseni</name>
    <name type="common">Perkinsus atlanticus</name>
    <dbReference type="NCBI Taxonomy" id="32597"/>
    <lineage>
        <taxon>Eukaryota</taxon>
        <taxon>Sar</taxon>
        <taxon>Alveolata</taxon>
        <taxon>Perkinsozoa</taxon>
        <taxon>Perkinsea</taxon>
        <taxon>Perkinsida</taxon>
        <taxon>Perkinsidae</taxon>
        <taxon>Perkinsus</taxon>
    </lineage>
</organism>
<reference evidence="9 10" key="1">
    <citation type="submission" date="2020-04" db="EMBL/GenBank/DDBJ databases">
        <title>Perkinsus olseni comparative genomics.</title>
        <authorList>
            <person name="Bogema D.R."/>
        </authorList>
    </citation>
    <scope>NUCLEOTIDE SEQUENCE [LARGE SCALE GENOMIC DNA]</scope>
    <source>
        <strain evidence="9">ATCC PRA-179</strain>
    </source>
</reference>
<proteinExistence type="predicted"/>
<dbReference type="Gene3D" id="3.40.50.10130">
    <property type="match status" value="1"/>
</dbReference>
<feature type="compositionally biased region" description="Basic residues" evidence="7">
    <location>
        <begin position="68"/>
        <end position="77"/>
    </location>
</feature>
<dbReference type="EMBL" id="JABAHT010000061">
    <property type="protein sequence ID" value="KAF4667036.1"/>
    <property type="molecule type" value="Genomic_DNA"/>
</dbReference>
<keyword evidence="6" id="KW-0539">Nucleus</keyword>
<evidence type="ECO:0000256" key="5">
    <source>
        <dbReference type="ARBA" id="ARBA00023163"/>
    </source>
</evidence>
<dbReference type="InterPro" id="IPR027417">
    <property type="entry name" value="P-loop_NTPase"/>
</dbReference>
<dbReference type="Gene3D" id="3.20.180.20">
    <property type="entry name" value="Dynein heavy chain, N-terminal domain 2"/>
    <property type="match status" value="1"/>
</dbReference>
<evidence type="ECO:0000313" key="9">
    <source>
        <dbReference type="EMBL" id="KAF4667036.1"/>
    </source>
</evidence>